<dbReference type="Pfam" id="PF12697">
    <property type="entry name" value="Abhydrolase_6"/>
    <property type="match status" value="1"/>
</dbReference>
<name>A0A238ZRI5_9PSED</name>
<dbReference type="InterPro" id="IPR000073">
    <property type="entry name" value="AB_hydrolase_1"/>
</dbReference>
<dbReference type="PANTHER" id="PTHR43689">
    <property type="entry name" value="HYDROLASE"/>
    <property type="match status" value="1"/>
</dbReference>
<proteinExistence type="predicted"/>
<dbReference type="EMBL" id="FZOG01000001">
    <property type="protein sequence ID" value="SNR85314.1"/>
    <property type="molecule type" value="Genomic_DNA"/>
</dbReference>
<organism evidence="2 3">
    <name type="scientific">Pseudomonas segetis</name>
    <dbReference type="NCBI Taxonomy" id="298908"/>
    <lineage>
        <taxon>Bacteria</taxon>
        <taxon>Pseudomonadati</taxon>
        <taxon>Pseudomonadota</taxon>
        <taxon>Gammaproteobacteria</taxon>
        <taxon>Pseudomonadales</taxon>
        <taxon>Pseudomonadaceae</taxon>
        <taxon>Pseudomonas</taxon>
    </lineage>
</organism>
<evidence type="ECO:0000313" key="3">
    <source>
        <dbReference type="Proteomes" id="UP000242915"/>
    </source>
</evidence>
<dbReference type="AlphaFoldDB" id="A0A238ZRI5"/>
<dbReference type="PANTHER" id="PTHR43689:SF8">
    <property type="entry name" value="ALPHA_BETA-HYDROLASES SUPERFAMILY PROTEIN"/>
    <property type="match status" value="1"/>
</dbReference>
<feature type="domain" description="AB hydrolase-1" evidence="1">
    <location>
        <begin position="32"/>
        <end position="268"/>
    </location>
</feature>
<dbReference type="InterPro" id="IPR029058">
    <property type="entry name" value="AB_hydrolase_fold"/>
</dbReference>
<dbReference type="PRINTS" id="PR00111">
    <property type="entry name" value="ABHYDROLASE"/>
</dbReference>
<dbReference type="PRINTS" id="PR00412">
    <property type="entry name" value="EPOXHYDRLASE"/>
</dbReference>
<dbReference type="GO" id="GO:0003824">
    <property type="term" value="F:catalytic activity"/>
    <property type="evidence" value="ECO:0007669"/>
    <property type="project" value="InterPro"/>
</dbReference>
<dbReference type="RefSeq" id="WP_089358735.1">
    <property type="nucleotide sequence ID" value="NZ_FZOG01000001.1"/>
</dbReference>
<dbReference type="SUPFAM" id="SSF53474">
    <property type="entry name" value="alpha/beta-Hydrolases"/>
    <property type="match status" value="1"/>
</dbReference>
<dbReference type="Proteomes" id="UP000242915">
    <property type="component" value="Unassembled WGS sequence"/>
</dbReference>
<reference evidence="3" key="1">
    <citation type="submission" date="2017-06" db="EMBL/GenBank/DDBJ databases">
        <authorList>
            <person name="Varghese N."/>
            <person name="Submissions S."/>
        </authorList>
    </citation>
    <scope>NUCLEOTIDE SEQUENCE [LARGE SCALE GENOMIC DNA]</scope>
    <source>
        <strain evidence="3">CIP 108523</strain>
    </source>
</reference>
<dbReference type="Gene3D" id="3.40.50.1820">
    <property type="entry name" value="alpha/beta hydrolase"/>
    <property type="match status" value="1"/>
</dbReference>
<accession>A0A238ZRI5</accession>
<protein>
    <submittedName>
        <fullName evidence="2">Pimeloyl-ACP methyl ester carboxylesterase</fullName>
    </submittedName>
</protein>
<dbReference type="InterPro" id="IPR000639">
    <property type="entry name" value="Epox_hydrolase-like"/>
</dbReference>
<evidence type="ECO:0000259" key="1">
    <source>
        <dbReference type="Pfam" id="PF12697"/>
    </source>
</evidence>
<sequence>MNAVDQSLPLPHTFDFAGRPVRYGVMGAGPAMVLVHGTPFSSQVWRRIAPLLASNYCVYYFDLLGYGQSEMVEGEDVSLGVQNHLLAALIEHWGLDKPHVVAHDFGGATALRCRILNQLAYTTLTLIDPVAIAPWGSPFVQHVRQHQQAFSGLPGYIHEAILAAYIQGSVCHPMAEHDLQHYTKPWLGEGRQGAFYRQIAQMDQRYTDEVQGAYASLDCPVLLLWGEQDQWIPIERGEALARQIANCQMVRVPGAGHLVQEDAPEAIIGELLKFLHRQCAAQQDGT</sequence>
<evidence type="ECO:0000313" key="2">
    <source>
        <dbReference type="EMBL" id="SNR85314.1"/>
    </source>
</evidence>
<gene>
    <name evidence="2" type="ORF">SAMN05216255_0600</name>
</gene>
<keyword evidence="3" id="KW-1185">Reference proteome</keyword>